<dbReference type="InterPro" id="IPR002559">
    <property type="entry name" value="Transposase_11"/>
</dbReference>
<dbReference type="InterPro" id="IPR047658">
    <property type="entry name" value="IS4-like_transpos"/>
</dbReference>
<proteinExistence type="predicted"/>
<feature type="transmembrane region" description="Helical" evidence="1">
    <location>
        <begin position="31"/>
        <end position="54"/>
    </location>
</feature>
<keyword evidence="1" id="KW-0472">Membrane</keyword>
<evidence type="ECO:0000313" key="3">
    <source>
        <dbReference type="EMBL" id="TRL20968.1"/>
    </source>
</evidence>
<dbReference type="GO" id="GO:0003677">
    <property type="term" value="F:DNA binding"/>
    <property type="evidence" value="ECO:0007669"/>
    <property type="project" value="InterPro"/>
</dbReference>
<dbReference type="Pfam" id="PF01609">
    <property type="entry name" value="DDE_Tnp_1"/>
    <property type="match status" value="1"/>
</dbReference>
<organism evidence="3 4">
    <name type="scientific">Methylosinus sporium</name>
    <dbReference type="NCBI Taxonomy" id="428"/>
    <lineage>
        <taxon>Bacteria</taxon>
        <taxon>Pseudomonadati</taxon>
        <taxon>Pseudomonadota</taxon>
        <taxon>Alphaproteobacteria</taxon>
        <taxon>Hyphomicrobiales</taxon>
        <taxon>Methylocystaceae</taxon>
        <taxon>Methylosinus</taxon>
    </lineage>
</organism>
<feature type="domain" description="Transposase IS4-like" evidence="2">
    <location>
        <begin position="99"/>
        <end position="290"/>
    </location>
</feature>
<dbReference type="PANTHER" id="PTHR35404:SF8">
    <property type="entry name" value="TRANSPOSASE OF TN10"/>
    <property type="match status" value="1"/>
</dbReference>
<dbReference type="Proteomes" id="UP000316781">
    <property type="component" value="Unassembled WGS sequence"/>
</dbReference>
<dbReference type="AlphaFoldDB" id="A0A549SCF5"/>
<reference evidence="3 4" key="1">
    <citation type="submission" date="2019-07" db="EMBL/GenBank/DDBJ databases">
        <title>Ln-dependent methylotrophs.</title>
        <authorList>
            <person name="Tani A."/>
        </authorList>
    </citation>
    <scope>NUCLEOTIDE SEQUENCE [LARGE SCALE GENOMIC DNA]</scope>
    <source>
        <strain evidence="3 4">SM89A</strain>
    </source>
</reference>
<sequence length="337" mass="37144">MRATTQRLEFIQNYLTSLFGGDLHAKRVCSLSLAVLGVMTSASLAVAVIGQALAQARGKSAKHAIKQVDRLLSNQGIEVWELLPLWIAETIGASRDLVVAMDWTEFDADDQSTLALNLVTRHGRAQPLLWFSVFKAELSGKRNEIEDACLVRLKEALPEGTKVTILADRGFGDVKLFRFLEEMGFGYVIRFRGDTFVSAADGETRRAADWVGVGGRARKLANAEVSKERQKIGAVVCVHAKGMKDAWHLAASDATATPRAIIDLYSRRWSIEPEFRDTKDLRFGMGLSSTRVGDPYRRDRLLLLSAIAVLLLTLLGGAGEALGMDRMLKSNTVKRRV</sequence>
<feature type="transmembrane region" description="Helical" evidence="1">
    <location>
        <begin position="301"/>
        <end position="319"/>
    </location>
</feature>
<dbReference type="SUPFAM" id="SSF53098">
    <property type="entry name" value="Ribonuclease H-like"/>
    <property type="match status" value="1"/>
</dbReference>
<accession>A0A549SCF5</accession>
<evidence type="ECO:0000259" key="2">
    <source>
        <dbReference type="Pfam" id="PF01609"/>
    </source>
</evidence>
<dbReference type="InterPro" id="IPR012337">
    <property type="entry name" value="RNaseH-like_sf"/>
</dbReference>
<feature type="non-terminal residue" evidence="3">
    <location>
        <position position="337"/>
    </location>
</feature>
<comment type="caution">
    <text evidence="3">The sequence shown here is derived from an EMBL/GenBank/DDBJ whole genome shotgun (WGS) entry which is preliminary data.</text>
</comment>
<dbReference type="GO" id="GO:0006313">
    <property type="term" value="P:DNA transposition"/>
    <property type="evidence" value="ECO:0007669"/>
    <property type="project" value="InterPro"/>
</dbReference>
<gene>
    <name evidence="3" type="ORF">FM996_21740</name>
</gene>
<dbReference type="GO" id="GO:0004803">
    <property type="term" value="F:transposase activity"/>
    <property type="evidence" value="ECO:0007669"/>
    <property type="project" value="InterPro"/>
</dbReference>
<dbReference type="NCBIfam" id="NF033591">
    <property type="entry name" value="transpos_IS4_2"/>
    <property type="match status" value="1"/>
</dbReference>
<dbReference type="EMBL" id="VJMF01000149">
    <property type="protein sequence ID" value="TRL20968.1"/>
    <property type="molecule type" value="Genomic_DNA"/>
</dbReference>
<protein>
    <submittedName>
        <fullName evidence="3">IS4 family transposase</fullName>
    </submittedName>
</protein>
<evidence type="ECO:0000313" key="4">
    <source>
        <dbReference type="Proteomes" id="UP000316781"/>
    </source>
</evidence>
<name>A0A549SCF5_METSR</name>
<evidence type="ECO:0000256" key="1">
    <source>
        <dbReference type="SAM" id="Phobius"/>
    </source>
</evidence>
<dbReference type="PANTHER" id="PTHR35404">
    <property type="entry name" value="TRANSPOSASE OF TN10"/>
    <property type="match status" value="1"/>
</dbReference>
<keyword evidence="1" id="KW-1133">Transmembrane helix</keyword>
<keyword evidence="1" id="KW-0812">Transmembrane</keyword>